<evidence type="ECO:0000313" key="5">
    <source>
        <dbReference type="EMBL" id="PPQ95880.1"/>
    </source>
</evidence>
<feature type="compositionally biased region" description="Low complexity" evidence="3">
    <location>
        <begin position="254"/>
        <end position="264"/>
    </location>
</feature>
<dbReference type="Pfam" id="PF13716">
    <property type="entry name" value="CRAL_TRIO_2"/>
    <property type="match status" value="1"/>
</dbReference>
<evidence type="ECO:0000313" key="6">
    <source>
        <dbReference type="Proteomes" id="UP000284706"/>
    </source>
</evidence>
<dbReference type="Gene3D" id="2.30.29.30">
    <property type="entry name" value="Pleckstrin-homology domain (PH domain)/Phosphotyrosine-binding domain (PTB)"/>
    <property type="match status" value="1"/>
</dbReference>
<dbReference type="InterPro" id="IPR011993">
    <property type="entry name" value="PH-like_dom_sf"/>
</dbReference>
<keyword evidence="6" id="KW-1185">Reference proteome</keyword>
<dbReference type="InParanoid" id="A0A409XYM2"/>
<keyword evidence="1" id="KW-0343">GTPase activation</keyword>
<dbReference type="PROSITE" id="PS50018">
    <property type="entry name" value="RAS_GTPASE_ACTIV_2"/>
    <property type="match status" value="1"/>
</dbReference>
<feature type="domain" description="Ras-GAP" evidence="4">
    <location>
        <begin position="1338"/>
        <end position="1532"/>
    </location>
</feature>
<dbReference type="EMBL" id="NHYE01001408">
    <property type="protein sequence ID" value="PPQ95880.1"/>
    <property type="molecule type" value="Genomic_DNA"/>
</dbReference>
<dbReference type="Gene3D" id="3.40.525.10">
    <property type="entry name" value="CRAL-TRIO lipid binding domain"/>
    <property type="match status" value="1"/>
</dbReference>
<dbReference type="InterPro" id="IPR008936">
    <property type="entry name" value="Rho_GTPase_activation_prot"/>
</dbReference>
<accession>A0A409XYM2</accession>
<dbReference type="GO" id="GO:0005096">
    <property type="term" value="F:GTPase activator activity"/>
    <property type="evidence" value="ECO:0007669"/>
    <property type="project" value="UniProtKB-KW"/>
</dbReference>
<dbReference type="Gene3D" id="1.10.506.10">
    <property type="entry name" value="GTPase Activation - p120gap, domain 1"/>
    <property type="match status" value="2"/>
</dbReference>
<dbReference type="InterPro" id="IPR039360">
    <property type="entry name" value="Ras_GTPase"/>
</dbReference>
<dbReference type="SUPFAM" id="SSF48371">
    <property type="entry name" value="ARM repeat"/>
    <property type="match status" value="2"/>
</dbReference>
<dbReference type="SUPFAM" id="SSF48350">
    <property type="entry name" value="GTPase activation domain, GAP"/>
    <property type="match status" value="1"/>
</dbReference>
<evidence type="ECO:0000256" key="3">
    <source>
        <dbReference type="SAM" id="MobiDB-lite"/>
    </source>
</evidence>
<keyword evidence="2" id="KW-0597">Phosphoprotein</keyword>
<name>A0A409XYM2_9AGAR</name>
<organism evidence="5 6">
    <name type="scientific">Gymnopilus dilepis</name>
    <dbReference type="NCBI Taxonomy" id="231916"/>
    <lineage>
        <taxon>Eukaryota</taxon>
        <taxon>Fungi</taxon>
        <taxon>Dikarya</taxon>
        <taxon>Basidiomycota</taxon>
        <taxon>Agaricomycotina</taxon>
        <taxon>Agaricomycetes</taxon>
        <taxon>Agaricomycetidae</taxon>
        <taxon>Agaricales</taxon>
        <taxon>Agaricineae</taxon>
        <taxon>Hymenogastraceae</taxon>
        <taxon>Gymnopilus</taxon>
    </lineage>
</organism>
<dbReference type="InterPro" id="IPR001251">
    <property type="entry name" value="CRAL-TRIO_dom"/>
</dbReference>
<sequence>MPRRPSASVGPSLSSHTTTPNSSSILVHRTTESHSHVFASVPSSVQHHSLQTLGSSATPQQKIVQVLVNRLKHKLPCNSGLSLDRVEADRPTQQAIETLVTLSSDSLDMIAWALCELLDRLAKQQSDMHSGGHPAIDVLQSQLFILKVLSMTMASRWSPGPQRASDDLPSSLPDSPVHPGPPSTNGHRSKSPLEQSANSTWQEPPPLDDSCVKYILSVMVLFMRQTALTGDPSLMLQTRSTDIAFRDFEDNVNLASPSADTPSSTPEPPSPLPSNTRLKPQPSSTSVRSSRVNIKSSVQIPAVVTAYEKTHMSLVKSSLSVNNLIAKYVGRIIFHISASNWNVVFERLSTKITYLAQHIESAPDVVDLQLISHSALDRTRLVTLLNQLSSLMVNMRKEAQFAITIHLRAAVWNWIEIFPSEFNEAIRTRGKMEGAPERVFDLLYSLIPSNGGLEKVFWPTLMILNCITSDRITADFQIGQVVPKGRKELKFLDTVIKNVGNHSKLSEIALACVVDLCRAAAYIEPGGPDVPLRIVAADIAHEIKSLLFQCAPGRKPFWESQDDIDVSLYADALVAVFRFLPLQESSPLFEACIEPERSEATKTCVIRAFLTLVQDAARFYWQRPPAELEDTIAMSCREILKTAGVRRQEIERNGVMRRVATRPRAKRSFPEPLSEREVLILGILSLWRAYPVFFMKGIRTMQEVEDWVMIAVKLWEAPIDISVKISTAFCMRKVSESTFMMPPTDDNHAMMVNIVKSSLPVTLLSVVGNLLTTRVDLDAQRLWISIAHQVLEVYVTKTDLQHVKELQVDPRRVPALALAEVSFLVALTSADNDISELAARGLRVVAHAERWPGAPVNTAISEEDRSKRNPIYEALGDPRITIPGRLGHQKRIRKLARQLTFSIGIHVVVWEECYWRWRALNEVINDAINEAIEGGEPLLGHVPLAQQEVRNQWQNLTLFLAALGGTCVQEGQDLTTLSKVIPARYLPDKMRVVGDPRPLLENFIHDLVNLLVAGDVQIRDIVRDALGSELSPRLYSRLIATFQKSLEALEERAGPSDFERYAVILDQVTGILKLIADNKDVTLEDIMNADISPTLLYLTSIIGRFSGPGVNRIKIKFCSLCESVCSRTDTLGLRKDSPVRHELLNYVLQWMSPVRNVADPTILNELNMACLRAAVKLLERLELKVQEPSNTADDSLHVVSRLFNKYSTALLASIESIEGGNNDGLTSDNANVKQTLQKMKLSQKEAELHELVITGLTHLVSANSESGFKQCLPLAYDLDNRKRTIFAHVFARVIGQGTVFDPEDKTAVKSRHAALCELVRGSDLILALTICEICPQNEVEMMISVLLNVFDTRTSLMSLMKLMIEREVAETDSDTSLFRGNSTCTRFLSAFAKVHGYHYLRSLVQPLVDTMASMPPGTGYEIDPSKAAPADVAVNKENVELVASTFIELMSSSLPALPGMFREICAHIAKVVNERWPDSKFAAMGAFIFLRFISPAVVAPQTVDIEVPKGDQASTIQRGLMIIAKIIQNLANNIFFGKEAYMTTLNKFLEVNIANVTRFLSELHKYSPATDEPNDVWMGITSDESDLVVLHRFFHKHADKIGKELLSLSRPSPEGEASAIAGKRAWDSLCALLVDLGPPMEAPRLSTSDSSMHREYLDLMAKYANRDTSSVAHLFLESDVQEGPAVFILRLASIDVEGLDIELLMYHILKTLSSERYHDLPFDIVLDCTSFTSISEIPLQWLKYCTELIPYDIRARFHATRILNPNGLTQKYLRRLYNISAGTSLCSQIKAYTSVLQLMEDVRSTVLTPLAYPVSLEQENHETFYDVTMRTPMRIPVILRVGTTHIRVTSVKSLPISPGMSCKSTELIPLADVSDIYNVSTGQENNEFIIRRRQGVTVYFSSPSREHVVKHIRSAKGRLREAQAPMTERFSRFSNVPAALLHIGFLSVDVNDEELRGAAYSLLGAVCNYLKYDKSPIIAPRAGFIAGDAVAFVSNLSEKLADFAPQLTLDFIHEVTATMNQEKTGLGQRLVCLQYLSPWIKNLSHFANPTHSLYERSGARLRDCIRTLSDMSYNLREHLTSSIQRHVWMEVAKLDSNIVDIILDELVRTATDGGIGSRRCETISHIVATISSISVRGRVYNKLRKALSKVPPKSANSLEDHPNWTEISTLIRLSLAVGPQTTETGIGYTYVPEVLHLVSIVAGEGPTLVRKSVYGIIVNLLQSLYLSRQDDSKEAALMKLVNDCTLPETMRLFGLCRQTPAGEYTNVDAQNEKDYLDNHERLVAFLVKIRETAAYNIDLDNHWRARWMGLVSSTSFQLSPAVQTRAFVVLAALATAEVDDDFLYQILVAFKGALSKANESNTLAIVSMLRCMCKVVPAIVGTSRYITVLFWLSVALLEASHLGFYIEALWLLRVTLEYMQNRGMFEEYSVQEVLMEAREQVKEVTLQLDEMLRISFETSFSFSLAAIIFKGMRHSGLKDAAEAALRTLLRVTSCAHKGSDVPNGVNHTPRPDALGYFIALLPVSTTKSAYRRLLSEAHINLSVLDGVDGDDEDGGIPCLDPRNLGVQDHNTALLVASFAGTILASAQGDDAETEMLYGLLASLAMTYPDVISVTYETIQERIKETFSISSNASIIRSVSTIFRVALQDPVRSSNASTTTSSTTHAGSTSTLSVVEENGIAHPGRLHLNALEDLGMQGLAHNFQFLPPGKGHSTKMINWIPSLITLMIS</sequence>
<dbReference type="InterPro" id="IPR001936">
    <property type="entry name" value="RasGAP_dom"/>
</dbReference>
<dbReference type="PANTHER" id="PTHR10194:SF142">
    <property type="entry name" value="NEUROFIBROMIN"/>
    <property type="match status" value="1"/>
</dbReference>
<protein>
    <recommendedName>
        <fullName evidence="4">Ras-GAP domain-containing protein</fullName>
    </recommendedName>
</protein>
<dbReference type="PANTHER" id="PTHR10194">
    <property type="entry name" value="RAS GTPASE-ACTIVATING PROTEINS"/>
    <property type="match status" value="1"/>
</dbReference>
<dbReference type="Pfam" id="PF00616">
    <property type="entry name" value="RasGAP"/>
    <property type="match status" value="1"/>
</dbReference>
<feature type="compositionally biased region" description="Polar residues" evidence="3">
    <location>
        <begin position="9"/>
        <end position="25"/>
    </location>
</feature>
<dbReference type="SMART" id="SM00323">
    <property type="entry name" value="RasGAP"/>
    <property type="match status" value="1"/>
</dbReference>
<evidence type="ECO:0000259" key="4">
    <source>
        <dbReference type="PROSITE" id="PS50018"/>
    </source>
</evidence>
<dbReference type="PROSITE" id="PS00509">
    <property type="entry name" value="RAS_GTPASE_ACTIV_1"/>
    <property type="match status" value="1"/>
</dbReference>
<proteinExistence type="predicted"/>
<comment type="caution">
    <text evidence="5">The sequence shown here is derived from an EMBL/GenBank/DDBJ whole genome shotgun (WGS) entry which is preliminary data.</text>
</comment>
<dbReference type="InterPro" id="IPR023152">
    <property type="entry name" value="RasGAP_CS"/>
</dbReference>
<feature type="compositionally biased region" description="Polar residues" evidence="3">
    <location>
        <begin position="275"/>
        <end position="291"/>
    </location>
</feature>
<gene>
    <name evidence="5" type="ORF">CVT26_015572</name>
</gene>
<evidence type="ECO:0000256" key="1">
    <source>
        <dbReference type="ARBA" id="ARBA00022468"/>
    </source>
</evidence>
<dbReference type="Proteomes" id="UP000284706">
    <property type="component" value="Unassembled WGS sequence"/>
</dbReference>
<feature type="compositionally biased region" description="Polar residues" evidence="3">
    <location>
        <begin position="192"/>
        <end position="202"/>
    </location>
</feature>
<reference evidence="5 6" key="1">
    <citation type="journal article" date="2018" name="Evol. Lett.">
        <title>Horizontal gene cluster transfer increased hallucinogenic mushroom diversity.</title>
        <authorList>
            <person name="Reynolds H.T."/>
            <person name="Vijayakumar V."/>
            <person name="Gluck-Thaler E."/>
            <person name="Korotkin H.B."/>
            <person name="Matheny P.B."/>
            <person name="Slot J.C."/>
        </authorList>
    </citation>
    <scope>NUCLEOTIDE SEQUENCE [LARGE SCALE GENOMIC DNA]</scope>
    <source>
        <strain evidence="5 6">SRW20</strain>
    </source>
</reference>
<dbReference type="STRING" id="231916.A0A409XYM2"/>
<dbReference type="OrthoDB" id="28245at2759"/>
<dbReference type="InterPro" id="IPR016024">
    <property type="entry name" value="ARM-type_fold"/>
</dbReference>
<dbReference type="InterPro" id="IPR036865">
    <property type="entry name" value="CRAL-TRIO_dom_sf"/>
</dbReference>
<feature type="region of interest" description="Disordered" evidence="3">
    <location>
        <begin position="156"/>
        <end position="204"/>
    </location>
</feature>
<evidence type="ECO:0000256" key="2">
    <source>
        <dbReference type="ARBA" id="ARBA00022553"/>
    </source>
</evidence>
<feature type="region of interest" description="Disordered" evidence="3">
    <location>
        <begin position="254"/>
        <end position="291"/>
    </location>
</feature>
<feature type="region of interest" description="Disordered" evidence="3">
    <location>
        <begin position="1"/>
        <end position="27"/>
    </location>
</feature>